<comment type="caution">
    <text evidence="2">The sequence shown here is derived from an EMBL/GenBank/DDBJ whole genome shotgun (WGS) entry which is preliminary data.</text>
</comment>
<keyword evidence="3" id="KW-1185">Reference proteome</keyword>
<organism evidence="2 3">
    <name type="scientific">Streptomyces coeruleofuscus</name>
    <dbReference type="NCBI Taxonomy" id="66879"/>
    <lineage>
        <taxon>Bacteria</taxon>
        <taxon>Bacillati</taxon>
        <taxon>Actinomycetota</taxon>
        <taxon>Actinomycetes</taxon>
        <taxon>Kitasatosporales</taxon>
        <taxon>Streptomycetaceae</taxon>
        <taxon>Streptomyces</taxon>
    </lineage>
</organism>
<proteinExistence type="predicted"/>
<dbReference type="EMBL" id="BAAASE010000002">
    <property type="protein sequence ID" value="GAA2388073.1"/>
    <property type="molecule type" value="Genomic_DNA"/>
</dbReference>
<reference evidence="3" key="1">
    <citation type="journal article" date="2019" name="Int. J. Syst. Evol. Microbiol.">
        <title>The Global Catalogue of Microorganisms (GCM) 10K type strain sequencing project: providing services to taxonomists for standard genome sequencing and annotation.</title>
        <authorList>
            <consortium name="The Broad Institute Genomics Platform"/>
            <consortium name="The Broad Institute Genome Sequencing Center for Infectious Disease"/>
            <person name="Wu L."/>
            <person name="Ma J."/>
        </authorList>
    </citation>
    <scope>NUCLEOTIDE SEQUENCE [LARGE SCALE GENOMIC DNA]</scope>
    <source>
        <strain evidence="3">JCM 4358</strain>
    </source>
</reference>
<evidence type="ECO:0000313" key="2">
    <source>
        <dbReference type="EMBL" id="GAA2388073.1"/>
    </source>
</evidence>
<feature type="region of interest" description="Disordered" evidence="1">
    <location>
        <begin position="1"/>
        <end position="32"/>
    </location>
</feature>
<evidence type="ECO:0000256" key="1">
    <source>
        <dbReference type="SAM" id="MobiDB-lite"/>
    </source>
</evidence>
<accession>A0ABP5UYM8</accession>
<gene>
    <name evidence="2" type="ORF">GCM10010255_14950</name>
</gene>
<protein>
    <submittedName>
        <fullName evidence="2">Uncharacterized protein</fullName>
    </submittedName>
</protein>
<sequence>MADAPGQREGDPPGADTEFKGPRPGSGVAVRQSLYGLGGNPVVRDQPVVPAFELSAVAYVRNSGYHRYSPFMMSPLPYRWERHEAEELEPGERWDAGYSGRVNLRDRPRG</sequence>
<evidence type="ECO:0000313" key="3">
    <source>
        <dbReference type="Proteomes" id="UP001499986"/>
    </source>
</evidence>
<name>A0ABP5UYM8_9ACTN</name>
<feature type="compositionally biased region" description="Basic and acidic residues" evidence="1">
    <location>
        <begin position="1"/>
        <end position="21"/>
    </location>
</feature>
<dbReference type="Proteomes" id="UP001499986">
    <property type="component" value="Unassembled WGS sequence"/>
</dbReference>